<evidence type="ECO:0000313" key="2">
    <source>
        <dbReference type="Proteomes" id="UP000765509"/>
    </source>
</evidence>
<dbReference type="AlphaFoldDB" id="A0A9Q3HS21"/>
<proteinExistence type="predicted"/>
<evidence type="ECO:0000313" key="1">
    <source>
        <dbReference type="EMBL" id="MBW0512035.1"/>
    </source>
</evidence>
<protein>
    <submittedName>
        <fullName evidence="1">Uncharacterized protein</fullName>
    </submittedName>
</protein>
<dbReference type="EMBL" id="AVOT02022552">
    <property type="protein sequence ID" value="MBW0512035.1"/>
    <property type="molecule type" value="Genomic_DNA"/>
</dbReference>
<sequence>MANNSDTPKSNTSIVLSLCRTFAMFKKLGIEAADKLKGLLTQVMCHTPPTLDQTAFNQLITAAILSKGDDKPSLTFVGQVIFNTSQRGDKQAWKLSPFIYCLSDTSEPLASSLRPHSPYNPQPLHLLSEVHQPPNHLVDKFGASCFHCGRAGVVFHTISTSFKLTNKTKEKK</sequence>
<reference evidence="1" key="1">
    <citation type="submission" date="2021-03" db="EMBL/GenBank/DDBJ databases">
        <title>Draft genome sequence of rust myrtle Austropuccinia psidii MF-1, a brazilian biotype.</title>
        <authorList>
            <person name="Quecine M.C."/>
            <person name="Pachon D.M.R."/>
            <person name="Bonatelli M.L."/>
            <person name="Correr F.H."/>
            <person name="Franceschini L.M."/>
            <person name="Leite T.F."/>
            <person name="Margarido G.R.A."/>
            <person name="Almeida C.A."/>
            <person name="Ferrarezi J.A."/>
            <person name="Labate C.A."/>
        </authorList>
    </citation>
    <scope>NUCLEOTIDE SEQUENCE</scope>
    <source>
        <strain evidence="1">MF-1</strain>
    </source>
</reference>
<name>A0A9Q3HS21_9BASI</name>
<comment type="caution">
    <text evidence="1">The sequence shown here is derived from an EMBL/GenBank/DDBJ whole genome shotgun (WGS) entry which is preliminary data.</text>
</comment>
<dbReference type="Proteomes" id="UP000765509">
    <property type="component" value="Unassembled WGS sequence"/>
</dbReference>
<keyword evidence="2" id="KW-1185">Reference proteome</keyword>
<gene>
    <name evidence="1" type="ORF">O181_051750</name>
</gene>
<organism evidence="1 2">
    <name type="scientific">Austropuccinia psidii MF-1</name>
    <dbReference type="NCBI Taxonomy" id="1389203"/>
    <lineage>
        <taxon>Eukaryota</taxon>
        <taxon>Fungi</taxon>
        <taxon>Dikarya</taxon>
        <taxon>Basidiomycota</taxon>
        <taxon>Pucciniomycotina</taxon>
        <taxon>Pucciniomycetes</taxon>
        <taxon>Pucciniales</taxon>
        <taxon>Sphaerophragmiaceae</taxon>
        <taxon>Austropuccinia</taxon>
    </lineage>
</organism>
<accession>A0A9Q3HS21</accession>